<feature type="transmembrane region" description="Helical" evidence="5">
    <location>
        <begin position="201"/>
        <end position="223"/>
    </location>
</feature>
<dbReference type="InterPro" id="IPR007300">
    <property type="entry name" value="CidB/LrgB"/>
</dbReference>
<dbReference type="InterPro" id="IPR005261">
    <property type="entry name" value="YohK-like"/>
</dbReference>
<dbReference type="EMBL" id="CP006670">
    <property type="protein sequence ID" value="EHR78971.1"/>
    <property type="molecule type" value="Genomic_DNA"/>
</dbReference>
<comment type="subcellular location">
    <subcellularLocation>
        <location evidence="1">Membrane</location>
        <topology evidence="1">Multi-pass membrane protein</topology>
    </subcellularLocation>
</comment>
<protein>
    <submittedName>
        <fullName evidence="6">Membrane protein</fullName>
    </submittedName>
</protein>
<evidence type="ECO:0000256" key="5">
    <source>
        <dbReference type="SAM" id="Phobius"/>
    </source>
</evidence>
<dbReference type="OrthoDB" id="141102at2157"/>
<keyword evidence="2 5" id="KW-0812">Transmembrane</keyword>
<dbReference type="PANTHER" id="PTHR30249:SF0">
    <property type="entry name" value="PLASTIDAL GLYCOLATE_GLYCERATE TRANSLOCATOR 1, CHLOROPLASTIC"/>
    <property type="match status" value="1"/>
</dbReference>
<dbReference type="HOGENOM" id="CLU_082099_0_1_2"/>
<evidence type="ECO:0000256" key="3">
    <source>
        <dbReference type="ARBA" id="ARBA00022989"/>
    </source>
</evidence>
<proteinExistence type="predicted"/>
<keyword evidence="7" id="KW-1185">Reference proteome</keyword>
<evidence type="ECO:0000313" key="6">
    <source>
        <dbReference type="EMBL" id="EHR78971.1"/>
    </source>
</evidence>
<dbReference type="GO" id="GO:0016020">
    <property type="term" value="C:membrane"/>
    <property type="evidence" value="ECO:0007669"/>
    <property type="project" value="UniProtKB-SubCell"/>
</dbReference>
<keyword evidence="4 5" id="KW-0472">Membrane</keyword>
<sequence length="227" mass="24373">MGRDERPWNFLTIAVFYLFSKLYEKKRAFYLNPVMLSIIAIASILHLTGISYETYMESAKILSFFLGPAVVSLAIPLYKQREIIKEYSKQIFAGIVFGGTLAILSAFYVAKLLGGSESVLLSIAPKSITTAIAIGVSEKIGGIPALTAVLVILTGIFGNAIGIEMLNAFKIKDRVARGLAMGVTSHGLGTARIILDDELSGAVSGLAMALNGVLTSLILPYLLKLLQ</sequence>
<dbReference type="PANTHER" id="PTHR30249">
    <property type="entry name" value="PUTATIVE SEROTONIN TRANSPORTER"/>
    <property type="match status" value="1"/>
</dbReference>
<feature type="transmembrane region" description="Helical" evidence="5">
    <location>
        <begin position="61"/>
        <end position="78"/>
    </location>
</feature>
<dbReference type="Proteomes" id="UP000015502">
    <property type="component" value="Chromosome"/>
</dbReference>
<dbReference type="PaxDb" id="523849-OCC_06781"/>
<evidence type="ECO:0000256" key="4">
    <source>
        <dbReference type="ARBA" id="ARBA00023136"/>
    </source>
</evidence>
<dbReference type="STRING" id="523849.OCC_06781"/>
<name>H3ZM27_THELN</name>
<reference evidence="6 7" key="1">
    <citation type="journal article" date="2012" name="J. Bacteriol.">
        <title>Genome sequence of the model hyperthermophilic archaeon Thermococcus litoralis NS-C.</title>
        <authorList>
            <person name="Gardner A.F."/>
            <person name="Kumar S."/>
            <person name="Perler F.B."/>
        </authorList>
    </citation>
    <scope>NUCLEOTIDE SEQUENCE [LARGE SCALE GENOMIC DNA]</scope>
    <source>
        <strain evidence="7">ATCC 51850 / DSM 5473 / JCM 8560 / NS-C</strain>
    </source>
</reference>
<organism evidence="6 7">
    <name type="scientific">Thermococcus litoralis (strain ATCC 51850 / DSM 5473 / JCM 8560 / NS-C)</name>
    <dbReference type="NCBI Taxonomy" id="523849"/>
    <lineage>
        <taxon>Archaea</taxon>
        <taxon>Methanobacteriati</taxon>
        <taxon>Methanobacteriota</taxon>
        <taxon>Thermococci</taxon>
        <taxon>Thermococcales</taxon>
        <taxon>Thermococcaceae</taxon>
        <taxon>Thermococcus</taxon>
    </lineage>
</organism>
<accession>H3ZM27</accession>
<feature type="transmembrane region" description="Helical" evidence="5">
    <location>
        <begin position="90"/>
        <end position="110"/>
    </location>
</feature>
<gene>
    <name evidence="6" type="ORF">OCC_06781</name>
</gene>
<evidence type="ECO:0000313" key="7">
    <source>
        <dbReference type="Proteomes" id="UP000015502"/>
    </source>
</evidence>
<dbReference type="RefSeq" id="WP_004067666.1">
    <property type="nucleotide sequence ID" value="NC_022084.1"/>
</dbReference>
<dbReference type="Pfam" id="PF04172">
    <property type="entry name" value="LrgB"/>
    <property type="match status" value="1"/>
</dbReference>
<dbReference type="NCBIfam" id="TIGR00659">
    <property type="entry name" value="CidB/LrgB family autolysis modulator"/>
    <property type="match status" value="1"/>
</dbReference>
<dbReference type="AlphaFoldDB" id="H3ZM27"/>
<evidence type="ECO:0000256" key="2">
    <source>
        <dbReference type="ARBA" id="ARBA00022692"/>
    </source>
</evidence>
<feature type="transmembrane region" description="Helical" evidence="5">
    <location>
        <begin position="175"/>
        <end position="195"/>
    </location>
</feature>
<dbReference type="GeneID" id="16549262"/>
<dbReference type="KEGG" id="tlt:OCC_06781"/>
<feature type="transmembrane region" description="Helical" evidence="5">
    <location>
        <begin position="143"/>
        <end position="163"/>
    </location>
</feature>
<keyword evidence="3 5" id="KW-1133">Transmembrane helix</keyword>
<evidence type="ECO:0000256" key="1">
    <source>
        <dbReference type="ARBA" id="ARBA00004141"/>
    </source>
</evidence>
<feature type="transmembrane region" description="Helical" evidence="5">
    <location>
        <begin position="30"/>
        <end position="49"/>
    </location>
</feature>